<dbReference type="EMBL" id="CALTRL010003209">
    <property type="protein sequence ID" value="CAH7678538.1"/>
    <property type="molecule type" value="Genomic_DNA"/>
</dbReference>
<feature type="region of interest" description="Disordered" evidence="2">
    <location>
        <begin position="184"/>
        <end position="235"/>
    </location>
</feature>
<dbReference type="PROSITE" id="PS50003">
    <property type="entry name" value="PH_DOMAIN"/>
    <property type="match status" value="1"/>
</dbReference>
<proteinExistence type="predicted"/>
<evidence type="ECO:0000313" key="4">
    <source>
        <dbReference type="EMBL" id="CAH7678538.1"/>
    </source>
</evidence>
<evidence type="ECO:0000256" key="2">
    <source>
        <dbReference type="SAM" id="MobiDB-lite"/>
    </source>
</evidence>
<dbReference type="Pfam" id="PF00169">
    <property type="entry name" value="PH"/>
    <property type="match status" value="1"/>
</dbReference>
<sequence length="235" mass="26495">MLCLRITPQAKLMPEKLFIFIFHEYLLRKQLCANHLSILCTKCQAVLEQYLKSLCSAQLKEKGDVCEFFNSNIVINERSSPSNRPGFMQGYLTKKGRNFGGWQTRYYVLNGPVLEYFDSRGGTKLGFLGITGAQIGRQQQQRMHKEKEGKVDHILCAETDEERDAWVEALTCYVSGCFVSAEGTMSTSKSSNQTPTGITSSPASNGRSRRQTSLDSFNRSETSLFNPHTNLPRLN</sequence>
<dbReference type="InterPro" id="IPR045188">
    <property type="entry name" value="Boi1/Boi2-like"/>
</dbReference>
<organism evidence="4 5">
    <name type="scientific">Phakopsora pachyrhizi</name>
    <name type="common">Asian soybean rust disease fungus</name>
    <dbReference type="NCBI Taxonomy" id="170000"/>
    <lineage>
        <taxon>Eukaryota</taxon>
        <taxon>Fungi</taxon>
        <taxon>Dikarya</taxon>
        <taxon>Basidiomycota</taxon>
        <taxon>Pucciniomycotina</taxon>
        <taxon>Pucciniomycetes</taxon>
        <taxon>Pucciniales</taxon>
        <taxon>Phakopsoraceae</taxon>
        <taxon>Phakopsora</taxon>
    </lineage>
</organism>
<dbReference type="Gene3D" id="2.30.29.30">
    <property type="entry name" value="Pleckstrin-homology domain (PH domain)/Phosphotyrosine-binding domain (PTB)"/>
    <property type="match status" value="1"/>
</dbReference>
<dbReference type="GO" id="GO:0042147">
    <property type="term" value="P:retrograde transport, endosome to Golgi"/>
    <property type="evidence" value="ECO:0007669"/>
    <property type="project" value="TreeGrafter"/>
</dbReference>
<dbReference type="GO" id="GO:0005802">
    <property type="term" value="C:trans-Golgi network"/>
    <property type="evidence" value="ECO:0007669"/>
    <property type="project" value="TreeGrafter"/>
</dbReference>
<dbReference type="GO" id="GO:0007032">
    <property type="term" value="P:endosome organization"/>
    <property type="evidence" value="ECO:0007669"/>
    <property type="project" value="TreeGrafter"/>
</dbReference>
<dbReference type="InterPro" id="IPR001849">
    <property type="entry name" value="PH_domain"/>
</dbReference>
<dbReference type="AlphaFoldDB" id="A0AAV0B4Y7"/>
<dbReference type="GO" id="GO:0005769">
    <property type="term" value="C:early endosome"/>
    <property type="evidence" value="ECO:0007669"/>
    <property type="project" value="TreeGrafter"/>
</dbReference>
<evidence type="ECO:0000313" key="5">
    <source>
        <dbReference type="Proteomes" id="UP001153365"/>
    </source>
</evidence>
<reference evidence="4" key="1">
    <citation type="submission" date="2022-06" db="EMBL/GenBank/DDBJ databases">
        <authorList>
            <consortium name="SYNGENTA / RWTH Aachen University"/>
        </authorList>
    </citation>
    <scope>NUCLEOTIDE SEQUENCE</scope>
</reference>
<dbReference type="PANTHER" id="PTHR22902">
    <property type="entry name" value="SESQUIPEDALIAN"/>
    <property type="match status" value="1"/>
</dbReference>
<evidence type="ECO:0000256" key="1">
    <source>
        <dbReference type="ARBA" id="ARBA00022553"/>
    </source>
</evidence>
<dbReference type="SMART" id="SM00233">
    <property type="entry name" value="PH"/>
    <property type="match status" value="1"/>
</dbReference>
<name>A0AAV0B4Y7_PHAPC</name>
<dbReference type="GO" id="GO:0055037">
    <property type="term" value="C:recycling endosome"/>
    <property type="evidence" value="ECO:0007669"/>
    <property type="project" value="TreeGrafter"/>
</dbReference>
<evidence type="ECO:0000259" key="3">
    <source>
        <dbReference type="PROSITE" id="PS50003"/>
    </source>
</evidence>
<dbReference type="InterPro" id="IPR011993">
    <property type="entry name" value="PH-like_dom_sf"/>
</dbReference>
<accession>A0AAV0B4Y7</accession>
<dbReference type="GO" id="GO:0005829">
    <property type="term" value="C:cytosol"/>
    <property type="evidence" value="ECO:0007669"/>
    <property type="project" value="GOC"/>
</dbReference>
<feature type="domain" description="PH" evidence="3">
    <location>
        <begin position="85"/>
        <end position="175"/>
    </location>
</feature>
<dbReference type="PANTHER" id="PTHR22902:SF27">
    <property type="entry name" value="PLECKSTRIN HOMOLOGY DOMAIN-CONTAINING FAMILY A MEMBER 3"/>
    <property type="match status" value="1"/>
</dbReference>
<keyword evidence="1" id="KW-0597">Phosphoprotein</keyword>
<gene>
    <name evidence="4" type="ORF">PPACK8108_LOCUS13061</name>
</gene>
<comment type="caution">
    <text evidence="4">The sequence shown here is derived from an EMBL/GenBank/DDBJ whole genome shotgun (WGS) entry which is preliminary data.</text>
</comment>
<dbReference type="Proteomes" id="UP001153365">
    <property type="component" value="Unassembled WGS sequence"/>
</dbReference>
<keyword evidence="5" id="KW-1185">Reference proteome</keyword>
<feature type="compositionally biased region" description="Polar residues" evidence="2">
    <location>
        <begin position="184"/>
        <end position="229"/>
    </location>
</feature>
<protein>
    <recommendedName>
        <fullName evidence="3">PH domain-containing protein</fullName>
    </recommendedName>
</protein>
<dbReference type="SUPFAM" id="SSF50729">
    <property type="entry name" value="PH domain-like"/>
    <property type="match status" value="1"/>
</dbReference>
<dbReference type="GO" id="GO:0001881">
    <property type="term" value="P:receptor recycling"/>
    <property type="evidence" value="ECO:0007669"/>
    <property type="project" value="TreeGrafter"/>
</dbReference>